<dbReference type="OrthoDB" id="941586at2"/>
<organism evidence="5 6">
    <name type="scientific">Georgenia muralis</name>
    <dbReference type="NCBI Taxonomy" id="154117"/>
    <lineage>
        <taxon>Bacteria</taxon>
        <taxon>Bacillati</taxon>
        <taxon>Actinomycetota</taxon>
        <taxon>Actinomycetes</taxon>
        <taxon>Micrococcales</taxon>
        <taxon>Bogoriellaceae</taxon>
        <taxon>Georgenia</taxon>
    </lineage>
</organism>
<dbReference type="Proteomes" id="UP000280726">
    <property type="component" value="Unassembled WGS sequence"/>
</dbReference>
<dbReference type="GO" id="GO:0032259">
    <property type="term" value="P:methylation"/>
    <property type="evidence" value="ECO:0007669"/>
    <property type="project" value="UniProtKB-KW"/>
</dbReference>
<protein>
    <submittedName>
        <fullName evidence="5">Phospholipid methyltransferase</fullName>
    </submittedName>
</protein>
<evidence type="ECO:0000313" key="6">
    <source>
        <dbReference type="Proteomes" id="UP000280726"/>
    </source>
</evidence>
<keyword evidence="6" id="KW-1185">Reference proteome</keyword>
<dbReference type="GO" id="GO:0012505">
    <property type="term" value="C:endomembrane system"/>
    <property type="evidence" value="ECO:0007669"/>
    <property type="project" value="UniProtKB-SubCell"/>
</dbReference>
<keyword evidence="5" id="KW-0808">Transferase</keyword>
<comment type="caution">
    <text evidence="5">The sequence shown here is derived from an EMBL/GenBank/DDBJ whole genome shotgun (WGS) entry which is preliminary data.</text>
</comment>
<proteinExistence type="predicted"/>
<evidence type="ECO:0000313" key="5">
    <source>
        <dbReference type="EMBL" id="RPF28381.1"/>
    </source>
</evidence>
<evidence type="ECO:0000256" key="4">
    <source>
        <dbReference type="ARBA" id="ARBA00023136"/>
    </source>
</evidence>
<dbReference type="EMBL" id="RKRA01000001">
    <property type="protein sequence ID" value="RPF28381.1"/>
    <property type="molecule type" value="Genomic_DNA"/>
</dbReference>
<dbReference type="RefSeq" id="WP_123918555.1">
    <property type="nucleotide sequence ID" value="NZ_RKRA01000001.1"/>
</dbReference>
<keyword evidence="2" id="KW-0812">Transmembrane</keyword>
<dbReference type="InterPro" id="IPR007318">
    <property type="entry name" value="Phopholipid_MeTrfase"/>
</dbReference>
<dbReference type="PANTHER" id="PTHR43847">
    <property type="entry name" value="BLL3993 PROTEIN"/>
    <property type="match status" value="1"/>
</dbReference>
<dbReference type="Pfam" id="PF04191">
    <property type="entry name" value="PEMT"/>
    <property type="match status" value="1"/>
</dbReference>
<dbReference type="GO" id="GO:0008168">
    <property type="term" value="F:methyltransferase activity"/>
    <property type="evidence" value="ECO:0007669"/>
    <property type="project" value="UniProtKB-KW"/>
</dbReference>
<dbReference type="Gene3D" id="1.20.120.1630">
    <property type="match status" value="1"/>
</dbReference>
<dbReference type="InterPro" id="IPR052527">
    <property type="entry name" value="Metal_cation-efflux_comp"/>
</dbReference>
<keyword evidence="5" id="KW-0489">Methyltransferase</keyword>
<name>A0A3N5A9R7_9MICO</name>
<dbReference type="PANTHER" id="PTHR43847:SF1">
    <property type="entry name" value="BLL3993 PROTEIN"/>
    <property type="match status" value="1"/>
</dbReference>
<keyword evidence="3" id="KW-1133">Transmembrane helix</keyword>
<reference evidence="5 6" key="1">
    <citation type="submission" date="2018-11" db="EMBL/GenBank/DDBJ databases">
        <title>Sequencing the genomes of 1000 actinobacteria strains.</title>
        <authorList>
            <person name="Klenk H.-P."/>
        </authorList>
    </citation>
    <scope>NUCLEOTIDE SEQUENCE [LARGE SCALE GENOMIC DNA]</scope>
    <source>
        <strain evidence="5 6">DSM 14418</strain>
    </source>
</reference>
<evidence type="ECO:0000256" key="2">
    <source>
        <dbReference type="ARBA" id="ARBA00022692"/>
    </source>
</evidence>
<comment type="subcellular location">
    <subcellularLocation>
        <location evidence="1">Endomembrane system</location>
        <topology evidence="1">Multi-pass membrane protein</topology>
    </subcellularLocation>
</comment>
<sequence>MDRTDLLVAGQAAALAGVLWPGRARWRPAPATRRLAWTLTLAGGALSLAGLAPHGRRITPRVRPPADAGLITTGVYAHTRNPIYAGLATASFGVALLRGRRGPLAAAALLTVVLATKARVEEDALHRHFGEPYRHYAARTPRLIPGRRPH</sequence>
<evidence type="ECO:0000256" key="3">
    <source>
        <dbReference type="ARBA" id="ARBA00022989"/>
    </source>
</evidence>
<accession>A0A3N5A9R7</accession>
<dbReference type="AlphaFoldDB" id="A0A3N5A9R7"/>
<gene>
    <name evidence="5" type="ORF">EDD32_2907</name>
</gene>
<evidence type="ECO:0000256" key="1">
    <source>
        <dbReference type="ARBA" id="ARBA00004127"/>
    </source>
</evidence>
<keyword evidence="4" id="KW-0472">Membrane</keyword>